<dbReference type="Proteomes" id="UP000054097">
    <property type="component" value="Unassembled WGS sequence"/>
</dbReference>
<keyword evidence="2" id="KW-1185">Reference proteome</keyword>
<accession>A0A0C3AYT6</accession>
<feature type="non-terminal residue" evidence="1">
    <location>
        <position position="136"/>
    </location>
</feature>
<name>A0A0C3AYT6_SERVB</name>
<dbReference type="AlphaFoldDB" id="A0A0C3AYT6"/>
<reference evidence="1 2" key="1">
    <citation type="submission" date="2014-04" db="EMBL/GenBank/DDBJ databases">
        <authorList>
            <consortium name="DOE Joint Genome Institute"/>
            <person name="Kuo A."/>
            <person name="Zuccaro A."/>
            <person name="Kohler A."/>
            <person name="Nagy L.G."/>
            <person name="Floudas D."/>
            <person name="Copeland A."/>
            <person name="Barry K.W."/>
            <person name="Cichocki N."/>
            <person name="Veneault-Fourrey C."/>
            <person name="LaButti K."/>
            <person name="Lindquist E.A."/>
            <person name="Lipzen A."/>
            <person name="Lundell T."/>
            <person name="Morin E."/>
            <person name="Murat C."/>
            <person name="Sun H."/>
            <person name="Tunlid A."/>
            <person name="Henrissat B."/>
            <person name="Grigoriev I.V."/>
            <person name="Hibbett D.S."/>
            <person name="Martin F."/>
            <person name="Nordberg H.P."/>
            <person name="Cantor M.N."/>
            <person name="Hua S.X."/>
        </authorList>
    </citation>
    <scope>NUCLEOTIDE SEQUENCE [LARGE SCALE GENOMIC DNA]</scope>
    <source>
        <strain evidence="1 2">MAFF 305830</strain>
    </source>
</reference>
<dbReference type="OrthoDB" id="3044562at2759"/>
<sequence>ESKNPDGLDSNPLVLSGDRALNWELYLESHYDSSHFWDPYILTNKRMLGVLTIAHKYCMEKTEEAIIRRLKKPSTVEGYVDLLVASRIIDSNPLYEQALRGLRDERNPKPTFEQAKRMGFRAYFDVMDVRLVAYPE</sequence>
<dbReference type="EMBL" id="KN824287">
    <property type="protein sequence ID" value="KIM29690.1"/>
    <property type="molecule type" value="Genomic_DNA"/>
</dbReference>
<proteinExistence type="predicted"/>
<reference evidence="2" key="2">
    <citation type="submission" date="2015-01" db="EMBL/GenBank/DDBJ databases">
        <title>Evolutionary Origins and Diversification of the Mycorrhizal Mutualists.</title>
        <authorList>
            <consortium name="DOE Joint Genome Institute"/>
            <consortium name="Mycorrhizal Genomics Consortium"/>
            <person name="Kohler A."/>
            <person name="Kuo A."/>
            <person name="Nagy L.G."/>
            <person name="Floudas D."/>
            <person name="Copeland A."/>
            <person name="Barry K.W."/>
            <person name="Cichocki N."/>
            <person name="Veneault-Fourrey C."/>
            <person name="LaButti K."/>
            <person name="Lindquist E.A."/>
            <person name="Lipzen A."/>
            <person name="Lundell T."/>
            <person name="Morin E."/>
            <person name="Murat C."/>
            <person name="Riley R."/>
            <person name="Ohm R."/>
            <person name="Sun H."/>
            <person name="Tunlid A."/>
            <person name="Henrissat B."/>
            <person name="Grigoriev I.V."/>
            <person name="Hibbett D.S."/>
            <person name="Martin F."/>
        </authorList>
    </citation>
    <scope>NUCLEOTIDE SEQUENCE [LARGE SCALE GENOMIC DNA]</scope>
    <source>
        <strain evidence="2">MAFF 305830</strain>
    </source>
</reference>
<protein>
    <submittedName>
        <fullName evidence="1">Uncharacterized protein</fullName>
    </submittedName>
</protein>
<gene>
    <name evidence="1" type="ORF">M408DRAFT_55403</name>
</gene>
<dbReference type="HOGENOM" id="CLU_1880475_0_0_1"/>
<feature type="non-terminal residue" evidence="1">
    <location>
        <position position="1"/>
    </location>
</feature>
<evidence type="ECO:0000313" key="1">
    <source>
        <dbReference type="EMBL" id="KIM29690.1"/>
    </source>
</evidence>
<evidence type="ECO:0000313" key="2">
    <source>
        <dbReference type="Proteomes" id="UP000054097"/>
    </source>
</evidence>
<organism evidence="1 2">
    <name type="scientific">Serendipita vermifera MAFF 305830</name>
    <dbReference type="NCBI Taxonomy" id="933852"/>
    <lineage>
        <taxon>Eukaryota</taxon>
        <taxon>Fungi</taxon>
        <taxon>Dikarya</taxon>
        <taxon>Basidiomycota</taxon>
        <taxon>Agaricomycotina</taxon>
        <taxon>Agaricomycetes</taxon>
        <taxon>Sebacinales</taxon>
        <taxon>Serendipitaceae</taxon>
        <taxon>Serendipita</taxon>
    </lineage>
</organism>